<reference evidence="2" key="1">
    <citation type="submission" date="2016-04" db="EMBL/GenBank/DDBJ databases">
        <title>Cephalotus genome sequencing.</title>
        <authorList>
            <person name="Fukushima K."/>
            <person name="Hasebe M."/>
            <person name="Fang X."/>
        </authorList>
    </citation>
    <scope>NUCLEOTIDE SEQUENCE [LARGE SCALE GENOMIC DNA]</scope>
    <source>
        <strain evidence="2">cv. St1</strain>
    </source>
</reference>
<name>A0A1Q3CEZ0_CEPFO</name>
<protein>
    <submittedName>
        <fullName evidence="1">UBN2_3 domain-containing protein</fullName>
    </submittedName>
</protein>
<dbReference type="OrthoDB" id="1750575at2759"/>
<organism evidence="1 2">
    <name type="scientific">Cephalotus follicularis</name>
    <name type="common">Albany pitcher plant</name>
    <dbReference type="NCBI Taxonomy" id="3775"/>
    <lineage>
        <taxon>Eukaryota</taxon>
        <taxon>Viridiplantae</taxon>
        <taxon>Streptophyta</taxon>
        <taxon>Embryophyta</taxon>
        <taxon>Tracheophyta</taxon>
        <taxon>Spermatophyta</taxon>
        <taxon>Magnoliopsida</taxon>
        <taxon>eudicotyledons</taxon>
        <taxon>Gunneridae</taxon>
        <taxon>Pentapetalae</taxon>
        <taxon>rosids</taxon>
        <taxon>fabids</taxon>
        <taxon>Oxalidales</taxon>
        <taxon>Cephalotaceae</taxon>
        <taxon>Cephalotus</taxon>
    </lineage>
</organism>
<evidence type="ECO:0000313" key="1">
    <source>
        <dbReference type="EMBL" id="GAV78794.1"/>
    </source>
</evidence>
<comment type="caution">
    <text evidence="1">The sequence shown here is derived from an EMBL/GenBank/DDBJ whole genome shotgun (WGS) entry which is preliminary data.</text>
</comment>
<dbReference type="Proteomes" id="UP000187406">
    <property type="component" value="Unassembled WGS sequence"/>
</dbReference>
<sequence>MFLTNAKVILDSIHRTYSKAKDASQVYEIKVKTSATKQGSRTVTEYANTLQNLWQELDHYQVFEMKCLEDAATLKKIIEKDRVYDFLADLNPKFDKVRIRILGKEEIPSLKETISLIRAEESRRGIMLEPTSFGRINLGNSKCTSPTRRKRTGRCIRAFMEKQTGQFMVYLL</sequence>
<proteinExistence type="predicted"/>
<keyword evidence="2" id="KW-1185">Reference proteome</keyword>
<dbReference type="InParanoid" id="A0A1Q3CEZ0"/>
<evidence type="ECO:0000313" key="2">
    <source>
        <dbReference type="Proteomes" id="UP000187406"/>
    </source>
</evidence>
<dbReference type="EMBL" id="BDDD01001865">
    <property type="protein sequence ID" value="GAV78794.1"/>
    <property type="molecule type" value="Genomic_DNA"/>
</dbReference>
<dbReference type="PANTHER" id="PTHR34222">
    <property type="entry name" value="GAG_PRE-INTEGRS DOMAIN-CONTAINING PROTEIN"/>
    <property type="match status" value="1"/>
</dbReference>
<accession>A0A1Q3CEZ0</accession>
<dbReference type="PANTHER" id="PTHR34222:SF37">
    <property type="entry name" value="RETROTRANSPOSON GAG DOMAIN-CONTAINING PROTEIN"/>
    <property type="match status" value="1"/>
</dbReference>
<gene>
    <name evidence="1" type="ORF">CFOL_v3_22259</name>
</gene>
<dbReference type="AlphaFoldDB" id="A0A1Q3CEZ0"/>